<protein>
    <submittedName>
        <fullName evidence="1">Uncharacterized protein</fullName>
    </submittedName>
</protein>
<comment type="caution">
    <text evidence="1">The sequence shown here is derived from an EMBL/GenBank/DDBJ whole genome shotgun (WGS) entry which is preliminary data.</text>
</comment>
<dbReference type="Proteomes" id="UP000243723">
    <property type="component" value="Unassembled WGS sequence"/>
</dbReference>
<gene>
    <name evidence="1" type="ORF">B9Z65_3876</name>
</gene>
<accession>A0A2P8A2V5</accession>
<dbReference type="EMBL" id="NHZQ01000072">
    <property type="protein sequence ID" value="PSK54787.1"/>
    <property type="molecule type" value="Genomic_DNA"/>
</dbReference>
<dbReference type="AlphaFoldDB" id="A0A2P8A2V5"/>
<keyword evidence="2" id="KW-1185">Reference proteome</keyword>
<evidence type="ECO:0000313" key="2">
    <source>
        <dbReference type="Proteomes" id="UP000243723"/>
    </source>
</evidence>
<name>A0A2P8A2V5_9PEZI</name>
<dbReference type="STRING" id="40998.A0A2P8A2V5"/>
<organism evidence="1 2">
    <name type="scientific">Elsinoe australis</name>
    <dbReference type="NCBI Taxonomy" id="40998"/>
    <lineage>
        <taxon>Eukaryota</taxon>
        <taxon>Fungi</taxon>
        <taxon>Dikarya</taxon>
        <taxon>Ascomycota</taxon>
        <taxon>Pezizomycotina</taxon>
        <taxon>Dothideomycetes</taxon>
        <taxon>Dothideomycetidae</taxon>
        <taxon>Myriangiales</taxon>
        <taxon>Elsinoaceae</taxon>
        <taxon>Elsinoe</taxon>
    </lineage>
</organism>
<evidence type="ECO:0000313" key="1">
    <source>
        <dbReference type="EMBL" id="PSK54787.1"/>
    </source>
</evidence>
<sequence>MGHLSPRKITLTFRYVDTKDWEYARQMWIGAAFVLECIFPNSVQEIVVEYESLESRWPEAELLMRRAATEWYFQRKDGVFLTAEYTRPKLQTWTGCSTLNDTRWIRDEARPNELDYVVVSYTWDARIKQDESQRHQNTLHSRKPTYPTVECLIPTTPAGDTRPYLHTTSSEPRRLWRFLSSSNHFGRILWSEPDRQERNPEVCVKDHQLLGPQMLSILAAGGTGRGQEPVYSESGKRLIIGPNLDSQWSPYSKDDRFFYITAHDKADRQWLKRFRWEIERERYGDFNVGYLLPFMRMKWLEWKLTGKAETPCIIEFQYHYQRPHPRFSRRDE</sequence>
<dbReference type="OrthoDB" id="288942at2759"/>
<reference evidence="1 2" key="1">
    <citation type="submission" date="2017-05" db="EMBL/GenBank/DDBJ databases">
        <title>Draft genome sequence of Elsinoe australis.</title>
        <authorList>
            <person name="Cheng Q."/>
        </authorList>
    </citation>
    <scope>NUCLEOTIDE SEQUENCE [LARGE SCALE GENOMIC DNA]</scope>
    <source>
        <strain evidence="1 2">NL1</strain>
    </source>
</reference>
<proteinExistence type="predicted"/>